<organism evidence="2 3">
    <name type="scientific">Phytophthora lilii</name>
    <dbReference type="NCBI Taxonomy" id="2077276"/>
    <lineage>
        <taxon>Eukaryota</taxon>
        <taxon>Sar</taxon>
        <taxon>Stramenopiles</taxon>
        <taxon>Oomycota</taxon>
        <taxon>Peronosporomycetes</taxon>
        <taxon>Peronosporales</taxon>
        <taxon>Peronosporaceae</taxon>
        <taxon>Phytophthora</taxon>
    </lineage>
</organism>
<feature type="compositionally biased region" description="Basic and acidic residues" evidence="1">
    <location>
        <begin position="320"/>
        <end position="329"/>
    </location>
</feature>
<name>A0A9W6UAZ1_9STRA</name>
<feature type="compositionally biased region" description="Basic and acidic residues" evidence="1">
    <location>
        <begin position="70"/>
        <end position="92"/>
    </location>
</feature>
<feature type="compositionally biased region" description="Low complexity" evidence="1">
    <location>
        <begin position="343"/>
        <end position="352"/>
    </location>
</feature>
<dbReference type="OrthoDB" id="128374at2759"/>
<feature type="compositionally biased region" description="Basic and acidic residues" evidence="1">
    <location>
        <begin position="354"/>
        <end position="371"/>
    </location>
</feature>
<protein>
    <submittedName>
        <fullName evidence="2">Unnamed protein product</fullName>
    </submittedName>
</protein>
<feature type="compositionally biased region" description="Polar residues" evidence="1">
    <location>
        <begin position="1"/>
        <end position="13"/>
    </location>
</feature>
<feature type="compositionally biased region" description="Basic residues" evidence="1">
    <location>
        <begin position="261"/>
        <end position="275"/>
    </location>
</feature>
<accession>A0A9W6UAZ1</accession>
<reference evidence="2" key="1">
    <citation type="submission" date="2023-04" db="EMBL/GenBank/DDBJ databases">
        <title>Phytophthora lilii NBRC 32176.</title>
        <authorList>
            <person name="Ichikawa N."/>
            <person name="Sato H."/>
            <person name="Tonouchi N."/>
        </authorList>
    </citation>
    <scope>NUCLEOTIDE SEQUENCE</scope>
    <source>
        <strain evidence="2">NBRC 32176</strain>
    </source>
</reference>
<dbReference type="EMBL" id="BSXW01000788">
    <property type="protein sequence ID" value="GMF29616.1"/>
    <property type="molecule type" value="Genomic_DNA"/>
</dbReference>
<feature type="compositionally biased region" description="Basic residues" evidence="1">
    <location>
        <begin position="193"/>
        <end position="202"/>
    </location>
</feature>
<feature type="region of interest" description="Disordered" evidence="1">
    <location>
        <begin position="1"/>
        <end position="29"/>
    </location>
</feature>
<gene>
    <name evidence="2" type="ORF">Plil01_001258900</name>
</gene>
<evidence type="ECO:0000313" key="3">
    <source>
        <dbReference type="Proteomes" id="UP001165083"/>
    </source>
</evidence>
<evidence type="ECO:0000256" key="1">
    <source>
        <dbReference type="SAM" id="MobiDB-lite"/>
    </source>
</evidence>
<evidence type="ECO:0000313" key="2">
    <source>
        <dbReference type="EMBL" id="GMF29616.1"/>
    </source>
</evidence>
<sequence length="371" mass="39577">MGKGKQQQTNPPAGSNGGARDGDELAGSTLEDYFASHKVSGHVSQHLLNSSTDNDVMAAEKVDDEEKESGDDRISEKEVDAHTKSSELKSEQDGYEDDYESETTPQAEPPSELAGMTLSDYLHVKDDSSAEAQEKTSRAGSFRVLPPQLAAAGKKIALASDVSGMSLDHYLGAASGEDKSEDHSLAHADKKMSPKVKQKGSKSKLNAHALPQAKAAQQPFSVKGSGIIHGPHTNTSTQNVSSDEESSSASSPSSSLTPFQRRQKRKDKARTKQQRHAGSGSSISKAILMAEAAQSPSTIVSVIRDREKRKTSMAMVSVDVHSHRPDHHGSHSSASTPQPPLPKLAASPSLRSLSHKEHEADDDTAKKLPPL</sequence>
<feature type="compositionally biased region" description="Basic and acidic residues" evidence="1">
    <location>
        <begin position="122"/>
        <end position="137"/>
    </location>
</feature>
<dbReference type="Proteomes" id="UP001165083">
    <property type="component" value="Unassembled WGS sequence"/>
</dbReference>
<feature type="compositionally biased region" description="Basic and acidic residues" evidence="1">
    <location>
        <begin position="176"/>
        <end position="192"/>
    </location>
</feature>
<feature type="region of interest" description="Disordered" evidence="1">
    <location>
        <begin position="174"/>
        <end position="371"/>
    </location>
</feature>
<feature type="region of interest" description="Disordered" evidence="1">
    <location>
        <begin position="45"/>
        <end position="146"/>
    </location>
</feature>
<proteinExistence type="predicted"/>
<keyword evidence="3" id="KW-1185">Reference proteome</keyword>
<feature type="compositionally biased region" description="Polar residues" evidence="1">
    <location>
        <begin position="45"/>
        <end position="54"/>
    </location>
</feature>
<comment type="caution">
    <text evidence="2">The sequence shown here is derived from an EMBL/GenBank/DDBJ whole genome shotgun (WGS) entry which is preliminary data.</text>
</comment>
<dbReference type="AlphaFoldDB" id="A0A9W6UAZ1"/>